<dbReference type="AlphaFoldDB" id="A0A4Y2KQS4"/>
<keyword evidence="2" id="KW-1185">Reference proteome</keyword>
<comment type="caution">
    <text evidence="1">The sequence shown here is derived from an EMBL/GenBank/DDBJ whole genome shotgun (WGS) entry which is preliminary data.</text>
</comment>
<proteinExistence type="predicted"/>
<evidence type="ECO:0000313" key="2">
    <source>
        <dbReference type="Proteomes" id="UP000499080"/>
    </source>
</evidence>
<dbReference type="Proteomes" id="UP000499080">
    <property type="component" value="Unassembled WGS sequence"/>
</dbReference>
<sequence>MLHTLCPRQVCCRCIPMKKNLTARFASFSSSSGRIAVAGPCSAICCLCILYEEKNCVNRFALISLHRREETLWPVSMRRIVVHSMKEPDSTVTRSFPS</sequence>
<gene>
    <name evidence="1" type="ORF">AVEN_1158_1</name>
</gene>
<protein>
    <submittedName>
        <fullName evidence="1">Uncharacterized protein</fullName>
    </submittedName>
</protein>
<name>A0A4Y2KQS4_ARAVE</name>
<evidence type="ECO:0000313" key="1">
    <source>
        <dbReference type="EMBL" id="GBN04370.1"/>
    </source>
</evidence>
<organism evidence="1 2">
    <name type="scientific">Araneus ventricosus</name>
    <name type="common">Orbweaver spider</name>
    <name type="synonym">Epeira ventricosa</name>
    <dbReference type="NCBI Taxonomy" id="182803"/>
    <lineage>
        <taxon>Eukaryota</taxon>
        <taxon>Metazoa</taxon>
        <taxon>Ecdysozoa</taxon>
        <taxon>Arthropoda</taxon>
        <taxon>Chelicerata</taxon>
        <taxon>Arachnida</taxon>
        <taxon>Araneae</taxon>
        <taxon>Araneomorphae</taxon>
        <taxon>Entelegynae</taxon>
        <taxon>Araneoidea</taxon>
        <taxon>Araneidae</taxon>
        <taxon>Araneus</taxon>
    </lineage>
</organism>
<reference evidence="1 2" key="1">
    <citation type="journal article" date="2019" name="Sci. Rep.">
        <title>Orb-weaving spider Araneus ventricosus genome elucidates the spidroin gene catalogue.</title>
        <authorList>
            <person name="Kono N."/>
            <person name="Nakamura H."/>
            <person name="Ohtoshi R."/>
            <person name="Moran D.A.P."/>
            <person name="Shinohara A."/>
            <person name="Yoshida Y."/>
            <person name="Fujiwara M."/>
            <person name="Mori M."/>
            <person name="Tomita M."/>
            <person name="Arakawa K."/>
        </authorList>
    </citation>
    <scope>NUCLEOTIDE SEQUENCE [LARGE SCALE GENOMIC DNA]</scope>
</reference>
<dbReference type="EMBL" id="BGPR01004878">
    <property type="protein sequence ID" value="GBN04370.1"/>
    <property type="molecule type" value="Genomic_DNA"/>
</dbReference>
<accession>A0A4Y2KQS4</accession>